<name>A0A7J0EME7_9ERIC</name>
<organism evidence="4 5">
    <name type="scientific">Actinidia rufa</name>
    <dbReference type="NCBI Taxonomy" id="165716"/>
    <lineage>
        <taxon>Eukaryota</taxon>
        <taxon>Viridiplantae</taxon>
        <taxon>Streptophyta</taxon>
        <taxon>Embryophyta</taxon>
        <taxon>Tracheophyta</taxon>
        <taxon>Spermatophyta</taxon>
        <taxon>Magnoliopsida</taxon>
        <taxon>eudicotyledons</taxon>
        <taxon>Gunneridae</taxon>
        <taxon>Pentapetalae</taxon>
        <taxon>asterids</taxon>
        <taxon>Ericales</taxon>
        <taxon>Actinidiaceae</taxon>
        <taxon>Actinidia</taxon>
    </lineage>
</organism>
<dbReference type="PROSITE" id="PS00141">
    <property type="entry name" value="ASP_PROTEASE"/>
    <property type="match status" value="1"/>
</dbReference>
<dbReference type="InterPro" id="IPR021109">
    <property type="entry name" value="Peptidase_aspartic_dom_sf"/>
</dbReference>
<evidence type="ECO:0000256" key="2">
    <source>
        <dbReference type="RuleBase" id="RU000454"/>
    </source>
</evidence>
<dbReference type="PANTHER" id="PTHR47965:SF51">
    <property type="entry name" value="EUKARYOTIC ASPARTYL PROTEASE FAMILY PROTEIN"/>
    <property type="match status" value="1"/>
</dbReference>
<keyword evidence="2 4" id="KW-0645">Protease</keyword>
<dbReference type="PROSITE" id="PS51767">
    <property type="entry name" value="PEPTIDASE_A1"/>
    <property type="match status" value="1"/>
</dbReference>
<evidence type="ECO:0000256" key="1">
    <source>
        <dbReference type="ARBA" id="ARBA00007447"/>
    </source>
</evidence>
<dbReference type="Pfam" id="PF14541">
    <property type="entry name" value="TAXi_C"/>
    <property type="match status" value="2"/>
</dbReference>
<sequence length="269" mass="29327">MALIVSLPIGTPPQTQQMVLDTGSQLSWIQCNEKVKPPPTTSFDPSLSSSFSASPVTTQSASHEFPIYPPNVLRSKPPLPLLVLLRGRDLGRGQFSPRKIHFFEYPKYPSFDSSQRMPNFDPLAFTLPMVGLRLGTRKLNVSTSVFRPNAGGAGQTIIDSGSEFTYLVDEAYSKGALDMCFDGDALAIGRSIGDLVFEFEKGVELAIEKERVLADVGGGVHCLGIGRSDLLGIASNIIGNVHQQNYWVEYDLTNRRVGFGKADCSRSVL</sequence>
<dbReference type="OrthoDB" id="771136at2759"/>
<dbReference type="PANTHER" id="PTHR47965">
    <property type="entry name" value="ASPARTYL PROTEASE-RELATED"/>
    <property type="match status" value="1"/>
</dbReference>
<gene>
    <name evidence="4" type="ORF">Acr_05g0012770</name>
</gene>
<keyword evidence="5" id="KW-1185">Reference proteome</keyword>
<dbReference type="InterPro" id="IPR001461">
    <property type="entry name" value="Aspartic_peptidase_A1"/>
</dbReference>
<dbReference type="GO" id="GO:0006508">
    <property type="term" value="P:proteolysis"/>
    <property type="evidence" value="ECO:0007669"/>
    <property type="project" value="UniProtKB-KW"/>
</dbReference>
<dbReference type="InterPro" id="IPR032799">
    <property type="entry name" value="TAXi_C"/>
</dbReference>
<comment type="caution">
    <text evidence="4">The sequence shown here is derived from an EMBL/GenBank/DDBJ whole genome shotgun (WGS) entry which is preliminary data.</text>
</comment>
<dbReference type="AlphaFoldDB" id="A0A7J0EME7"/>
<evidence type="ECO:0000313" key="4">
    <source>
        <dbReference type="EMBL" id="GFY87638.1"/>
    </source>
</evidence>
<accession>A0A7J0EME7</accession>
<dbReference type="Proteomes" id="UP000585474">
    <property type="component" value="Unassembled WGS sequence"/>
</dbReference>
<dbReference type="InterPro" id="IPR001969">
    <property type="entry name" value="Aspartic_peptidase_AS"/>
</dbReference>
<dbReference type="GO" id="GO:0004190">
    <property type="term" value="F:aspartic-type endopeptidase activity"/>
    <property type="evidence" value="ECO:0007669"/>
    <property type="project" value="UniProtKB-KW"/>
</dbReference>
<dbReference type="Gene3D" id="2.40.70.10">
    <property type="entry name" value="Acid Proteases"/>
    <property type="match status" value="3"/>
</dbReference>
<keyword evidence="2" id="KW-0064">Aspartyl protease</keyword>
<protein>
    <submittedName>
        <fullName evidence="4">Eukaryotic aspartyl protease family protein</fullName>
    </submittedName>
</protein>
<evidence type="ECO:0000313" key="5">
    <source>
        <dbReference type="Proteomes" id="UP000585474"/>
    </source>
</evidence>
<dbReference type="InterPro" id="IPR033121">
    <property type="entry name" value="PEPTIDASE_A1"/>
</dbReference>
<dbReference type="PRINTS" id="PR00792">
    <property type="entry name" value="PEPSIN"/>
</dbReference>
<reference evidence="4 5" key="1">
    <citation type="submission" date="2019-07" db="EMBL/GenBank/DDBJ databases">
        <title>De Novo Assembly of kiwifruit Actinidia rufa.</title>
        <authorList>
            <person name="Sugita-Konishi S."/>
            <person name="Sato K."/>
            <person name="Mori E."/>
            <person name="Abe Y."/>
            <person name="Kisaki G."/>
            <person name="Hamano K."/>
            <person name="Suezawa K."/>
            <person name="Otani M."/>
            <person name="Fukuda T."/>
            <person name="Manabe T."/>
            <person name="Gomi K."/>
            <person name="Tabuchi M."/>
            <person name="Akimitsu K."/>
            <person name="Kataoka I."/>
        </authorList>
    </citation>
    <scope>NUCLEOTIDE SEQUENCE [LARGE SCALE GENOMIC DNA]</scope>
    <source>
        <strain evidence="5">cv. Fuchu</strain>
    </source>
</reference>
<evidence type="ECO:0000259" key="3">
    <source>
        <dbReference type="PROSITE" id="PS51767"/>
    </source>
</evidence>
<dbReference type="SUPFAM" id="SSF50630">
    <property type="entry name" value="Acid proteases"/>
    <property type="match status" value="1"/>
</dbReference>
<comment type="similarity">
    <text evidence="1 2">Belongs to the peptidase A1 family.</text>
</comment>
<proteinExistence type="inferred from homology"/>
<dbReference type="Pfam" id="PF14543">
    <property type="entry name" value="TAXi_N"/>
    <property type="match status" value="1"/>
</dbReference>
<dbReference type="InterPro" id="IPR032861">
    <property type="entry name" value="TAXi_N"/>
</dbReference>
<keyword evidence="2" id="KW-0378">Hydrolase</keyword>
<feature type="domain" description="Peptidase A1" evidence="3">
    <location>
        <begin position="1"/>
        <end position="260"/>
    </location>
</feature>
<dbReference type="EMBL" id="BJWL01000005">
    <property type="protein sequence ID" value="GFY87638.1"/>
    <property type="molecule type" value="Genomic_DNA"/>
</dbReference>